<sequence>MLSYQGIKESPRNIASSANTISLNGLGNLQPEATEVDKKIDDLVIQYCQGDSINRCREVTMKKLIYGSKVVPWRCKVHKNMRLGTRKSQQDSQRTYGENIPTYSFGNLSLNTDNPQDITSPRLKLYDPKFIVPKSILDNDMPGTIYVYSIKTPAEYPGNPVYYYKIGNAIDVKAAGLSHFNLCSKFRELRFKKHYPSVTRLHSYPTDHFYTLMHQVHGNLVKNEFEVLGTKKSATCIGCHGSHMEWYSITKEKGDSLKPAKKPNALYPGWNFIHTLIVQLNNNRIAS</sequence>
<evidence type="ECO:0000313" key="1">
    <source>
        <dbReference type="EMBL" id="KAJ9061968.1"/>
    </source>
</evidence>
<dbReference type="EMBL" id="QTSX02005032">
    <property type="protein sequence ID" value="KAJ9061968.1"/>
    <property type="molecule type" value="Genomic_DNA"/>
</dbReference>
<accession>A0ACC2SHV3</accession>
<evidence type="ECO:0000313" key="2">
    <source>
        <dbReference type="Proteomes" id="UP001165960"/>
    </source>
</evidence>
<proteinExistence type="predicted"/>
<reference evidence="1" key="1">
    <citation type="submission" date="2022-04" db="EMBL/GenBank/DDBJ databases">
        <title>Genome of the entomopathogenic fungus Entomophthora muscae.</title>
        <authorList>
            <person name="Elya C."/>
            <person name="Lovett B.R."/>
            <person name="Lee E."/>
            <person name="Macias A.M."/>
            <person name="Hajek A.E."/>
            <person name="De Bivort B.L."/>
            <person name="Kasson M.T."/>
            <person name="De Fine Licht H.H."/>
            <person name="Stajich J.E."/>
        </authorList>
    </citation>
    <scope>NUCLEOTIDE SEQUENCE</scope>
    <source>
        <strain evidence="1">Berkeley</strain>
    </source>
</reference>
<comment type="caution">
    <text evidence="1">The sequence shown here is derived from an EMBL/GenBank/DDBJ whole genome shotgun (WGS) entry which is preliminary data.</text>
</comment>
<organism evidence="1 2">
    <name type="scientific">Entomophthora muscae</name>
    <dbReference type="NCBI Taxonomy" id="34485"/>
    <lineage>
        <taxon>Eukaryota</taxon>
        <taxon>Fungi</taxon>
        <taxon>Fungi incertae sedis</taxon>
        <taxon>Zoopagomycota</taxon>
        <taxon>Entomophthoromycotina</taxon>
        <taxon>Entomophthoromycetes</taxon>
        <taxon>Entomophthorales</taxon>
        <taxon>Entomophthoraceae</taxon>
        <taxon>Entomophthora</taxon>
    </lineage>
</organism>
<protein>
    <submittedName>
        <fullName evidence="1">Uncharacterized protein</fullName>
    </submittedName>
</protein>
<gene>
    <name evidence="1" type="ORF">DSO57_1015610</name>
</gene>
<keyword evidence="2" id="KW-1185">Reference proteome</keyword>
<dbReference type="Proteomes" id="UP001165960">
    <property type="component" value="Unassembled WGS sequence"/>
</dbReference>
<name>A0ACC2SHV3_9FUNG</name>